<gene>
    <name evidence="3" type="ORF">V1Y59_03130</name>
</gene>
<sequence length="231" mass="25338">MSDSLAQRMMHNPVFSQVYEHMWRPTFTRLFSLGGTGTADFDRALTAYLTRPGDRLVLDVACGPGNYTRRIAEGLTGDGRCVGVDYSPPMLSQAARTNRTDRTMYIRADGHALPFADNTFDTVTCLAALYLIPDPLPVIDELVRVTRTGGEVVIFTSVRTDLTSFPGVVAAAGSAGYRIFDRHEIVDRLRAAGVDHVEQTITGQGQYVLGTKSPLTPSADRIPRSVRQNSR</sequence>
<evidence type="ECO:0000313" key="3">
    <source>
        <dbReference type="EMBL" id="MEE4022060.1"/>
    </source>
</evidence>
<name>A0ABU7MP39_9ACTN</name>
<dbReference type="PANTHER" id="PTHR43591:SF99">
    <property type="entry name" value="OS06G0646000 PROTEIN"/>
    <property type="match status" value="1"/>
</dbReference>
<evidence type="ECO:0000259" key="2">
    <source>
        <dbReference type="Pfam" id="PF08241"/>
    </source>
</evidence>
<keyword evidence="4" id="KW-1185">Reference proteome</keyword>
<dbReference type="Gene3D" id="3.40.50.150">
    <property type="entry name" value="Vaccinia Virus protein VP39"/>
    <property type="match status" value="1"/>
</dbReference>
<evidence type="ECO:0000313" key="4">
    <source>
        <dbReference type="Proteomes" id="UP001335729"/>
    </source>
</evidence>
<keyword evidence="3" id="KW-0489">Methyltransferase</keyword>
<dbReference type="InterPro" id="IPR029063">
    <property type="entry name" value="SAM-dependent_MTases_sf"/>
</dbReference>
<dbReference type="SUPFAM" id="SSF53335">
    <property type="entry name" value="S-adenosyl-L-methionine-dependent methyltransferases"/>
    <property type="match status" value="1"/>
</dbReference>
<accession>A0ABU7MP39</accession>
<feature type="region of interest" description="Disordered" evidence="1">
    <location>
        <begin position="212"/>
        <end position="231"/>
    </location>
</feature>
<comment type="caution">
    <text evidence="3">The sequence shown here is derived from an EMBL/GenBank/DDBJ whole genome shotgun (WGS) entry which is preliminary data.</text>
</comment>
<evidence type="ECO:0000256" key="1">
    <source>
        <dbReference type="SAM" id="MobiDB-lite"/>
    </source>
</evidence>
<dbReference type="EMBL" id="JAZDUE010000002">
    <property type="protein sequence ID" value="MEE4022060.1"/>
    <property type="molecule type" value="Genomic_DNA"/>
</dbReference>
<dbReference type="Proteomes" id="UP001335729">
    <property type="component" value="Unassembled WGS sequence"/>
</dbReference>
<keyword evidence="3" id="KW-0808">Transferase</keyword>
<dbReference type="GO" id="GO:0032259">
    <property type="term" value="P:methylation"/>
    <property type="evidence" value="ECO:0007669"/>
    <property type="project" value="UniProtKB-KW"/>
</dbReference>
<reference evidence="3 4" key="1">
    <citation type="submission" date="2024-01" db="EMBL/GenBank/DDBJ databases">
        <title>Draft genome sequence of Gordonia sp. PKS22-38.</title>
        <authorList>
            <person name="Suphannarot A."/>
            <person name="Mingma R."/>
        </authorList>
    </citation>
    <scope>NUCLEOTIDE SEQUENCE [LARGE SCALE GENOMIC DNA]</scope>
    <source>
        <strain evidence="3 4">PKS22-38</strain>
    </source>
</reference>
<organism evidence="3 4">
    <name type="scientific">Gordonia prachuapensis</name>
    <dbReference type="NCBI Taxonomy" id="3115651"/>
    <lineage>
        <taxon>Bacteria</taxon>
        <taxon>Bacillati</taxon>
        <taxon>Actinomycetota</taxon>
        <taxon>Actinomycetes</taxon>
        <taxon>Mycobacteriales</taxon>
        <taxon>Gordoniaceae</taxon>
        <taxon>Gordonia</taxon>
    </lineage>
</organism>
<protein>
    <submittedName>
        <fullName evidence="3">Class I SAM-dependent methyltransferase</fullName>
        <ecNumber evidence="3">2.1.1.-</ecNumber>
    </submittedName>
</protein>
<dbReference type="PANTHER" id="PTHR43591">
    <property type="entry name" value="METHYLTRANSFERASE"/>
    <property type="match status" value="1"/>
</dbReference>
<dbReference type="EC" id="2.1.1.-" evidence="3"/>
<proteinExistence type="predicted"/>
<dbReference type="GO" id="GO:0008168">
    <property type="term" value="F:methyltransferase activity"/>
    <property type="evidence" value="ECO:0007669"/>
    <property type="project" value="UniProtKB-KW"/>
</dbReference>
<dbReference type="CDD" id="cd02440">
    <property type="entry name" value="AdoMet_MTases"/>
    <property type="match status" value="1"/>
</dbReference>
<dbReference type="InterPro" id="IPR013216">
    <property type="entry name" value="Methyltransf_11"/>
</dbReference>
<dbReference type="Pfam" id="PF08241">
    <property type="entry name" value="Methyltransf_11"/>
    <property type="match status" value="1"/>
</dbReference>
<dbReference type="RefSeq" id="WP_330503377.1">
    <property type="nucleotide sequence ID" value="NZ_JAZDUE010000002.1"/>
</dbReference>
<feature type="domain" description="Methyltransferase type 11" evidence="2">
    <location>
        <begin position="58"/>
        <end position="154"/>
    </location>
</feature>